<sequence length="39" mass="4324">MRCCLGAIMRTDVTRTLTTPSASCSYKLLVRSSRSSKSR</sequence>
<gene>
    <name evidence="1" type="ORF">HPLM_LOCUS8971</name>
</gene>
<dbReference type="EMBL" id="UZAF01016970">
    <property type="protein sequence ID" value="VDO36276.1"/>
    <property type="molecule type" value="Genomic_DNA"/>
</dbReference>
<accession>A0A0N4WEC1</accession>
<reference evidence="1 2" key="2">
    <citation type="submission" date="2018-11" db="EMBL/GenBank/DDBJ databases">
        <authorList>
            <consortium name="Pathogen Informatics"/>
        </authorList>
    </citation>
    <scope>NUCLEOTIDE SEQUENCE [LARGE SCALE GENOMIC DNA]</scope>
    <source>
        <strain evidence="1 2">MHpl1</strain>
    </source>
</reference>
<keyword evidence="2" id="KW-1185">Reference proteome</keyword>
<dbReference type="WBParaSite" id="HPLM_0000897901-mRNA-1">
    <property type="protein sequence ID" value="HPLM_0000897901-mRNA-1"/>
    <property type="gene ID" value="HPLM_0000897901"/>
</dbReference>
<organism evidence="3">
    <name type="scientific">Haemonchus placei</name>
    <name type="common">Barber's pole worm</name>
    <dbReference type="NCBI Taxonomy" id="6290"/>
    <lineage>
        <taxon>Eukaryota</taxon>
        <taxon>Metazoa</taxon>
        <taxon>Ecdysozoa</taxon>
        <taxon>Nematoda</taxon>
        <taxon>Chromadorea</taxon>
        <taxon>Rhabditida</taxon>
        <taxon>Rhabditina</taxon>
        <taxon>Rhabditomorpha</taxon>
        <taxon>Strongyloidea</taxon>
        <taxon>Trichostrongylidae</taxon>
        <taxon>Haemonchus</taxon>
    </lineage>
</organism>
<evidence type="ECO:0000313" key="3">
    <source>
        <dbReference type="WBParaSite" id="HPLM_0000897901-mRNA-1"/>
    </source>
</evidence>
<reference evidence="3" key="1">
    <citation type="submission" date="2017-02" db="UniProtKB">
        <authorList>
            <consortium name="WormBaseParasite"/>
        </authorList>
    </citation>
    <scope>IDENTIFICATION</scope>
</reference>
<proteinExistence type="predicted"/>
<protein>
    <submittedName>
        <fullName evidence="1 3">Uncharacterized protein</fullName>
    </submittedName>
</protein>
<dbReference type="AlphaFoldDB" id="A0A0N4WEC1"/>
<dbReference type="Proteomes" id="UP000268014">
    <property type="component" value="Unassembled WGS sequence"/>
</dbReference>
<name>A0A0N4WEC1_HAEPC</name>
<evidence type="ECO:0000313" key="2">
    <source>
        <dbReference type="Proteomes" id="UP000268014"/>
    </source>
</evidence>
<evidence type="ECO:0000313" key="1">
    <source>
        <dbReference type="EMBL" id="VDO36276.1"/>
    </source>
</evidence>